<proteinExistence type="predicted"/>
<gene>
    <name evidence="1" type="ORF">LQ567_25685</name>
</gene>
<protein>
    <submittedName>
        <fullName evidence="1">Murein L,D-transpeptidase catalytic domain family protein</fullName>
    </submittedName>
</protein>
<dbReference type="RefSeq" id="WP_231008791.1">
    <property type="nucleotide sequence ID" value="NZ_JAJNEC010000008.1"/>
</dbReference>
<dbReference type="EMBL" id="JAJNEC010000008">
    <property type="protein sequence ID" value="MCD2426203.1"/>
    <property type="molecule type" value="Genomic_DNA"/>
</dbReference>
<comment type="caution">
    <text evidence="1">The sequence shown here is derived from an EMBL/GenBank/DDBJ whole genome shotgun (WGS) entry which is preliminary data.</text>
</comment>
<evidence type="ECO:0000313" key="1">
    <source>
        <dbReference type="EMBL" id="MCD2426203.1"/>
    </source>
</evidence>
<keyword evidence="2" id="KW-1185">Reference proteome</keyword>
<dbReference type="Proteomes" id="UP001199816">
    <property type="component" value="Unassembled WGS sequence"/>
</dbReference>
<dbReference type="PANTHER" id="PTHR38477:SF1">
    <property type="entry name" value="MUREIN L,D-TRANSPEPTIDASE CATALYTIC DOMAIN FAMILY PROTEIN"/>
    <property type="match status" value="1"/>
</dbReference>
<dbReference type="PANTHER" id="PTHR38477">
    <property type="entry name" value="HYPOTHETICAL EXPORTED PROTEIN"/>
    <property type="match status" value="1"/>
</dbReference>
<accession>A0ABS8Q0P7</accession>
<name>A0ABS8Q0P7_9BACT</name>
<organism evidence="1 2">
    <name type="scientific">Niabella pedocola</name>
    <dbReference type="NCBI Taxonomy" id="1752077"/>
    <lineage>
        <taxon>Bacteria</taxon>
        <taxon>Pseudomonadati</taxon>
        <taxon>Bacteroidota</taxon>
        <taxon>Chitinophagia</taxon>
        <taxon>Chitinophagales</taxon>
        <taxon>Chitinophagaceae</taxon>
        <taxon>Niabella</taxon>
    </lineage>
</organism>
<dbReference type="InterPro" id="IPR032676">
    <property type="entry name" value="YkuD_2"/>
</dbReference>
<reference evidence="1 2" key="1">
    <citation type="submission" date="2021-11" db="EMBL/GenBank/DDBJ databases">
        <title>Genomic of Niabella pedocola.</title>
        <authorList>
            <person name="Wu T."/>
        </authorList>
    </citation>
    <scope>NUCLEOTIDE SEQUENCE [LARGE SCALE GENOMIC DNA]</scope>
    <source>
        <strain evidence="1 2">JCM 31011</strain>
    </source>
</reference>
<evidence type="ECO:0000313" key="2">
    <source>
        <dbReference type="Proteomes" id="UP001199816"/>
    </source>
</evidence>
<dbReference type="Pfam" id="PF13645">
    <property type="entry name" value="YkuD_2"/>
    <property type="match status" value="1"/>
</dbReference>
<sequence length="212" mass="23654">MGKCLFVFILLLACGIYAYKIAAPVSGRQIRPGLPTTTITAAPDNRYKPGAARLLAIKERIRKQGFNPSLVFLIDMQQPSFRKRFFVYDLRRDTVIASGLVTHGRCNEQWLEGRRYSNEVGSRCTSLGDYKIGKSYQGKFGLAYKLYGLDSSNSKAFERFVVLHAHACVPEKEVDYEICQSDGCPTVSAGFLKTLQPVIDAASRPILLSIFD</sequence>